<evidence type="ECO:0000313" key="7">
    <source>
        <dbReference type="Proteomes" id="UP000245884"/>
    </source>
</evidence>
<dbReference type="CDD" id="cd00067">
    <property type="entry name" value="GAL4"/>
    <property type="match status" value="1"/>
</dbReference>
<evidence type="ECO:0000313" key="6">
    <source>
        <dbReference type="EMBL" id="PWN30176.1"/>
    </source>
</evidence>
<dbReference type="AlphaFoldDB" id="A0A316UXZ3"/>
<keyword evidence="7" id="KW-1185">Reference proteome</keyword>
<evidence type="ECO:0000256" key="4">
    <source>
        <dbReference type="SAM" id="MobiDB-lite"/>
    </source>
</evidence>
<dbReference type="PROSITE" id="PS50048">
    <property type="entry name" value="ZN2_CY6_FUNGAL_2"/>
    <property type="match status" value="1"/>
</dbReference>
<dbReference type="STRING" id="1569628.A0A316UXZ3"/>
<dbReference type="InterPro" id="IPR036864">
    <property type="entry name" value="Zn2-C6_fun-type_DNA-bd_sf"/>
</dbReference>
<feature type="region of interest" description="Disordered" evidence="4">
    <location>
        <begin position="630"/>
        <end position="695"/>
    </location>
</feature>
<dbReference type="OrthoDB" id="3364175at2759"/>
<dbReference type="InterPro" id="IPR007219">
    <property type="entry name" value="XnlR_reg_dom"/>
</dbReference>
<feature type="compositionally biased region" description="Polar residues" evidence="4">
    <location>
        <begin position="630"/>
        <end position="640"/>
    </location>
</feature>
<accession>A0A316UXZ3</accession>
<evidence type="ECO:0000259" key="5">
    <source>
        <dbReference type="PROSITE" id="PS50048"/>
    </source>
</evidence>
<feature type="region of interest" description="Disordered" evidence="4">
    <location>
        <begin position="109"/>
        <end position="146"/>
    </location>
</feature>
<dbReference type="Pfam" id="PF04082">
    <property type="entry name" value="Fungal_trans"/>
    <property type="match status" value="1"/>
</dbReference>
<feature type="compositionally biased region" description="Low complexity" evidence="4">
    <location>
        <begin position="648"/>
        <end position="675"/>
    </location>
</feature>
<organism evidence="6 7">
    <name type="scientific">Jaminaea rosea</name>
    <dbReference type="NCBI Taxonomy" id="1569628"/>
    <lineage>
        <taxon>Eukaryota</taxon>
        <taxon>Fungi</taxon>
        <taxon>Dikarya</taxon>
        <taxon>Basidiomycota</taxon>
        <taxon>Ustilaginomycotina</taxon>
        <taxon>Exobasidiomycetes</taxon>
        <taxon>Microstromatales</taxon>
        <taxon>Microstromatales incertae sedis</taxon>
        <taxon>Jaminaea</taxon>
    </lineage>
</organism>
<dbReference type="GeneID" id="37031566"/>
<dbReference type="Proteomes" id="UP000245884">
    <property type="component" value="Unassembled WGS sequence"/>
</dbReference>
<name>A0A316UXZ3_9BASI</name>
<gene>
    <name evidence="6" type="ORF">BDZ90DRAFT_6429</name>
</gene>
<evidence type="ECO:0000256" key="1">
    <source>
        <dbReference type="ARBA" id="ARBA00004123"/>
    </source>
</evidence>
<dbReference type="PANTHER" id="PTHR31001">
    <property type="entry name" value="UNCHARACTERIZED TRANSCRIPTIONAL REGULATORY PROTEIN"/>
    <property type="match status" value="1"/>
</dbReference>
<dbReference type="PANTHER" id="PTHR31001:SF89">
    <property type="entry name" value="ZN(2)-C6 FUNGAL-TYPE DOMAIN-CONTAINING PROTEIN"/>
    <property type="match status" value="1"/>
</dbReference>
<feature type="domain" description="Zn(2)-C6 fungal-type" evidence="5">
    <location>
        <begin position="5"/>
        <end position="36"/>
    </location>
</feature>
<comment type="subcellular location">
    <subcellularLocation>
        <location evidence="1">Nucleus</location>
    </subcellularLocation>
</comment>
<protein>
    <recommendedName>
        <fullName evidence="5">Zn(2)-C6 fungal-type domain-containing protein</fullName>
    </recommendedName>
</protein>
<dbReference type="GO" id="GO:0008270">
    <property type="term" value="F:zinc ion binding"/>
    <property type="evidence" value="ECO:0007669"/>
    <property type="project" value="InterPro"/>
</dbReference>
<dbReference type="PROSITE" id="PS00463">
    <property type="entry name" value="ZN2_CY6_FUNGAL_1"/>
    <property type="match status" value="1"/>
</dbReference>
<keyword evidence="2" id="KW-0479">Metal-binding</keyword>
<sequence length="889" mass="96921">MLNHSCIRCRSKKLRCDGQSPCSNCYDKGVAATCQRALRKERPRRSDAIKRASDAGREGRGATIDEINVGSPSRPSMASDRVMAPLAQDHSHFNTQPLRKTLGMIGSASTVESVPTPSSSAKVTGLIGGPAAPSSSAQQEPRGPRHDDVYEMAPARLRGCLVTMQQIHLARKVLGSPRSCGRLLSFVFHYRCQAVMHSCIHLPTLKKTFRQVFSDEWAPELTVDQLSLVLMAIAVSIQYTPRAGPYGYLYSLVSEMGPEYAPNDRQIALHDMARQIITARLSSPTATLEGLQTIVLCLMYDLDEDAFKEHIFDHAIRGSQRLNMHHMSAYKEADPSSPSSSTLPYGTTPVEKEMMVRLWWYLVSRDWLTALTRSTYSVHPNHFTTRLPMVITDEELAEGKAPESTAAIWSPVAVSLPFISLASLVRQMVDLRNQRNLDGSVAGQEDKSYTDLVSDAFDAYAESLPEQFGLGAAFVESDFDSVASVRAVQRTETERWLLHHELFHAYLQLHEYRLDSPIPPVMAALASHILDIQDKIRLRCHIIDSLRINVTGVLRAITVLCVDLIQKHRTSQMSLFRQMQLGKIREAIRKTREATRLMDGDLDRIEGLLGMEENAWRGKRKIASGAAMSANGQAGVSGTGPSVALADSSSSSSPPSGVTSTSSPTAESASSPPSSLHHRPSESSIHAGSMGSTAATSALAEMGTSLPSSNGGAWSPMMMDKGTKFFAAHHREQQQGTQQSFGAANQFIAAHGNGAASSLDLYPNLRPQNAPTHPYNPPLPPQQQPQQAFAPHLPHPHHQHAAQLQYHPHAPTPAHLAAHNNPPTSAGDMSYLAQWIDLLPTDQAVSPVFAQGGGSLNEPSWEELCAFLQGGQQDAAQQGQQAHAPAHVV</sequence>
<feature type="region of interest" description="Disordered" evidence="4">
    <location>
        <begin position="765"/>
        <end position="794"/>
    </location>
</feature>
<feature type="compositionally biased region" description="Pro residues" evidence="4">
    <location>
        <begin position="774"/>
        <end position="783"/>
    </location>
</feature>
<reference evidence="6 7" key="1">
    <citation type="journal article" date="2018" name="Mol. Biol. Evol.">
        <title>Broad Genomic Sampling Reveals a Smut Pathogenic Ancestry of the Fungal Clade Ustilaginomycotina.</title>
        <authorList>
            <person name="Kijpornyongpan T."/>
            <person name="Mondo S.J."/>
            <person name="Barry K."/>
            <person name="Sandor L."/>
            <person name="Lee J."/>
            <person name="Lipzen A."/>
            <person name="Pangilinan J."/>
            <person name="LaButti K."/>
            <person name="Hainaut M."/>
            <person name="Henrissat B."/>
            <person name="Grigoriev I.V."/>
            <person name="Spatafora J.W."/>
            <person name="Aime M.C."/>
        </authorList>
    </citation>
    <scope>NUCLEOTIDE SEQUENCE [LARGE SCALE GENOMIC DNA]</scope>
    <source>
        <strain evidence="6 7">MCA 5214</strain>
    </source>
</reference>
<dbReference type="GO" id="GO:0000981">
    <property type="term" value="F:DNA-binding transcription factor activity, RNA polymerase II-specific"/>
    <property type="evidence" value="ECO:0007669"/>
    <property type="project" value="InterPro"/>
</dbReference>
<evidence type="ECO:0000256" key="3">
    <source>
        <dbReference type="ARBA" id="ARBA00023242"/>
    </source>
</evidence>
<dbReference type="RefSeq" id="XP_025364788.1">
    <property type="nucleotide sequence ID" value="XM_025509743.1"/>
</dbReference>
<dbReference type="SUPFAM" id="SSF57701">
    <property type="entry name" value="Zn2/Cys6 DNA-binding domain"/>
    <property type="match status" value="1"/>
</dbReference>
<dbReference type="CDD" id="cd12148">
    <property type="entry name" value="fungal_TF_MHR"/>
    <property type="match status" value="1"/>
</dbReference>
<dbReference type="EMBL" id="KZ819662">
    <property type="protein sequence ID" value="PWN30176.1"/>
    <property type="molecule type" value="Genomic_DNA"/>
</dbReference>
<keyword evidence="3" id="KW-0539">Nucleus</keyword>
<dbReference type="GO" id="GO:0003677">
    <property type="term" value="F:DNA binding"/>
    <property type="evidence" value="ECO:0007669"/>
    <property type="project" value="InterPro"/>
</dbReference>
<evidence type="ECO:0000256" key="2">
    <source>
        <dbReference type="ARBA" id="ARBA00022723"/>
    </source>
</evidence>
<dbReference type="GO" id="GO:0006351">
    <property type="term" value="P:DNA-templated transcription"/>
    <property type="evidence" value="ECO:0007669"/>
    <property type="project" value="InterPro"/>
</dbReference>
<feature type="region of interest" description="Disordered" evidence="4">
    <location>
        <begin position="41"/>
        <end position="78"/>
    </location>
</feature>
<feature type="compositionally biased region" description="Low complexity" evidence="4">
    <location>
        <begin position="682"/>
        <end position="695"/>
    </location>
</feature>
<feature type="compositionally biased region" description="Low complexity" evidence="4">
    <location>
        <begin position="109"/>
        <end position="121"/>
    </location>
</feature>
<dbReference type="Gene3D" id="4.10.240.10">
    <property type="entry name" value="Zn(2)-C6 fungal-type DNA-binding domain"/>
    <property type="match status" value="1"/>
</dbReference>
<dbReference type="InterPro" id="IPR001138">
    <property type="entry name" value="Zn2Cys6_DnaBD"/>
</dbReference>
<feature type="compositionally biased region" description="Basic and acidic residues" evidence="4">
    <location>
        <begin position="41"/>
        <end position="60"/>
    </location>
</feature>
<dbReference type="GO" id="GO:0005634">
    <property type="term" value="C:nucleus"/>
    <property type="evidence" value="ECO:0007669"/>
    <property type="project" value="UniProtKB-SubCell"/>
</dbReference>
<dbReference type="Pfam" id="PF00172">
    <property type="entry name" value="Zn_clus"/>
    <property type="match status" value="1"/>
</dbReference>
<dbReference type="InterPro" id="IPR050613">
    <property type="entry name" value="Sec_Metabolite_Reg"/>
</dbReference>
<proteinExistence type="predicted"/>